<dbReference type="STRING" id="1247726.MIM_c28790"/>
<evidence type="ECO:0000256" key="1">
    <source>
        <dbReference type="SAM" id="Phobius"/>
    </source>
</evidence>
<feature type="domain" description="DJ-1/PfpI" evidence="2">
    <location>
        <begin position="65"/>
        <end position="226"/>
    </location>
</feature>
<dbReference type="OrthoDB" id="6382410at2"/>
<dbReference type="Gene3D" id="3.40.50.880">
    <property type="match status" value="1"/>
</dbReference>
<dbReference type="AlphaFoldDB" id="W0PDJ5"/>
<dbReference type="RefSeq" id="WP_025373601.1">
    <property type="nucleotide sequence ID" value="NZ_CP003915.1"/>
</dbReference>
<dbReference type="PANTHER" id="PTHR43130:SF3">
    <property type="entry name" value="HTH-TYPE TRANSCRIPTIONAL REGULATOR RV1931C"/>
    <property type="match status" value="1"/>
</dbReference>
<dbReference type="EMBL" id="CP003915">
    <property type="protein sequence ID" value="AHG64944.1"/>
    <property type="molecule type" value="Genomic_DNA"/>
</dbReference>
<dbReference type="HOGENOM" id="CLU_730944_0_0_4"/>
<dbReference type="Proteomes" id="UP000019095">
    <property type="component" value="Chromosome"/>
</dbReference>
<dbReference type="eggNOG" id="COG0693">
    <property type="taxonomic scope" value="Bacteria"/>
</dbReference>
<dbReference type="InterPro" id="IPR002818">
    <property type="entry name" value="DJ-1/PfpI"/>
</dbReference>
<dbReference type="KEGG" id="amim:MIM_c28790"/>
<dbReference type="InterPro" id="IPR029062">
    <property type="entry name" value="Class_I_gatase-like"/>
</dbReference>
<gene>
    <name evidence="3" type="ORF">MIM_c28790</name>
</gene>
<dbReference type="InterPro" id="IPR052158">
    <property type="entry name" value="INH-QAR"/>
</dbReference>
<protein>
    <submittedName>
        <fullName evidence="3">Putative transcriptional regulator, DJ-1/PfpI family</fullName>
    </submittedName>
</protein>
<dbReference type="Pfam" id="PF01965">
    <property type="entry name" value="DJ-1_PfpI"/>
    <property type="match status" value="1"/>
</dbReference>
<evidence type="ECO:0000313" key="3">
    <source>
        <dbReference type="EMBL" id="AHG64944.1"/>
    </source>
</evidence>
<organism evidence="3 4">
    <name type="scientific">Advenella mimigardefordensis (strain DSM 17166 / LMG 22922 / DPN7)</name>
    <dbReference type="NCBI Taxonomy" id="1247726"/>
    <lineage>
        <taxon>Bacteria</taxon>
        <taxon>Pseudomonadati</taxon>
        <taxon>Pseudomonadota</taxon>
        <taxon>Betaproteobacteria</taxon>
        <taxon>Burkholderiales</taxon>
        <taxon>Alcaligenaceae</taxon>
    </lineage>
</organism>
<reference evidence="3 4" key="1">
    <citation type="journal article" date="2014" name="Microbiology">
        <title>Unravelling the complete genome sequence of Advenella mimigardefordensis strain DPN7T and novel insights in the catabolism of the xenobiotic polythioester precursor 3,3'-dithiodipropionate.</title>
        <authorList>
            <person name="Wubbeler J.H."/>
            <person name="Hiessl S."/>
            <person name="Schuldes J."/>
            <person name="Thurmer A."/>
            <person name="Daniel R."/>
            <person name="Steinbuchel A."/>
        </authorList>
    </citation>
    <scope>NUCLEOTIDE SEQUENCE [LARGE SCALE GENOMIC DNA]</scope>
    <source>
        <strain evidence="4">DSM 17166 / LMG 22922 / DPN7</strain>
    </source>
</reference>
<name>W0PDJ5_ADVMD</name>
<keyword evidence="4" id="KW-1185">Reference proteome</keyword>
<evidence type="ECO:0000259" key="2">
    <source>
        <dbReference type="Pfam" id="PF01965"/>
    </source>
</evidence>
<sequence length="390" mass="42505">MKFRVFMLVVIGFITLSIIAGAVWLLSLPVPGSHTPAPGPDQDEYATTLAALAPAEHRRPLIAIIGINDATETTDYLMPYGILKRADIADVMTLATHDGPVSLYPALTVQPDTTVAQFDRRYPDGADYVIVPAMSRDDDPAVMAWLQQQKAKGAIIIGVCAGAKVVAEAGLLNGKRATTHWYYLKELLQKHPDINYVANRRWVIDNGVVTTTGITASIPTMLTLIEAIAGREKAQQAGQDLGVMQWSAAHDSQSFRFTRPFALTVIQNTMAFWHREKLLMPLHTGIDEVALAMVADAWTRTYRSRVATSAPNKEPIISRNGMHIIADAVSTSSDNRSEVPAVDMAHPATALTDTLGAISKRYGEPTARVVAMQLEYPWPGPKSKLPANDN</sequence>
<evidence type="ECO:0000313" key="4">
    <source>
        <dbReference type="Proteomes" id="UP000019095"/>
    </source>
</evidence>
<dbReference type="PATRIC" id="fig|1247726.3.peg.3164"/>
<feature type="transmembrane region" description="Helical" evidence="1">
    <location>
        <begin position="5"/>
        <end position="26"/>
    </location>
</feature>
<keyword evidence="1" id="KW-1133">Transmembrane helix</keyword>
<keyword evidence="1" id="KW-0472">Membrane</keyword>
<dbReference type="PANTHER" id="PTHR43130">
    <property type="entry name" value="ARAC-FAMILY TRANSCRIPTIONAL REGULATOR"/>
    <property type="match status" value="1"/>
</dbReference>
<accession>W0PDJ5</accession>
<dbReference type="SUPFAM" id="SSF52317">
    <property type="entry name" value="Class I glutamine amidotransferase-like"/>
    <property type="match status" value="1"/>
</dbReference>
<keyword evidence="1" id="KW-0812">Transmembrane</keyword>
<proteinExistence type="predicted"/>